<dbReference type="Proteomes" id="UP000034883">
    <property type="component" value="Chromosome"/>
</dbReference>
<gene>
    <name evidence="2" type="ORF">DB32_000441</name>
</gene>
<organism evidence="2 3">
    <name type="scientific">Sandaracinus amylolyticus</name>
    <dbReference type="NCBI Taxonomy" id="927083"/>
    <lineage>
        <taxon>Bacteria</taxon>
        <taxon>Pseudomonadati</taxon>
        <taxon>Myxococcota</taxon>
        <taxon>Polyangia</taxon>
        <taxon>Polyangiales</taxon>
        <taxon>Sandaracinaceae</taxon>
        <taxon>Sandaracinus</taxon>
    </lineage>
</organism>
<dbReference type="STRING" id="927083.DB32_000441"/>
<evidence type="ECO:0000313" key="3">
    <source>
        <dbReference type="Proteomes" id="UP000034883"/>
    </source>
</evidence>
<evidence type="ECO:0000313" key="2">
    <source>
        <dbReference type="EMBL" id="AKF03292.1"/>
    </source>
</evidence>
<dbReference type="AlphaFoldDB" id="A0A0F6VZ35"/>
<evidence type="ECO:0000256" key="1">
    <source>
        <dbReference type="SAM" id="Phobius"/>
    </source>
</evidence>
<feature type="transmembrane region" description="Helical" evidence="1">
    <location>
        <begin position="194"/>
        <end position="218"/>
    </location>
</feature>
<keyword evidence="1" id="KW-0472">Membrane</keyword>
<keyword evidence="3" id="KW-1185">Reference proteome</keyword>
<accession>A0A0F6VZ35</accession>
<sequence length="224" mass="24163">MLAGTIAGVSMVIWSIRRARQPTLREGATRTSIAELAPGRFRVIGRVIPIRTTPSEIDGAACVYVERARYAAVGGGLVPLMREVDHGWSAHRFFLDDGSARLLVDPAEVLIDCSTATGDGGLVAERRLRAGEEIELVARFRAADGASTPDLDEGPYRAAASSWEAVADDVGPPRISYRTEEGMERASLDEISSFLRGAGALMIATSLLFGGVMLWLHWWLAIPV</sequence>
<keyword evidence="1" id="KW-0812">Transmembrane</keyword>
<reference evidence="2 3" key="1">
    <citation type="submission" date="2015-03" db="EMBL/GenBank/DDBJ databases">
        <title>Genome assembly of Sandaracinus amylolyticus DSM 53668.</title>
        <authorList>
            <person name="Sharma G."/>
            <person name="Subramanian S."/>
        </authorList>
    </citation>
    <scope>NUCLEOTIDE SEQUENCE [LARGE SCALE GENOMIC DNA]</scope>
    <source>
        <strain evidence="2 3">DSM 53668</strain>
    </source>
</reference>
<name>A0A0F6VZ35_9BACT</name>
<dbReference type="KEGG" id="samy:DB32_000441"/>
<proteinExistence type="predicted"/>
<keyword evidence="1" id="KW-1133">Transmembrane helix</keyword>
<dbReference type="EMBL" id="CP011125">
    <property type="protein sequence ID" value="AKF03292.1"/>
    <property type="molecule type" value="Genomic_DNA"/>
</dbReference>
<protein>
    <submittedName>
        <fullName evidence="2">Uncharacterized protein</fullName>
    </submittedName>
</protein>